<evidence type="ECO:0000313" key="2">
    <source>
        <dbReference type="EMBL" id="KAL1005013.1"/>
    </source>
</evidence>
<proteinExistence type="predicted"/>
<organism evidence="2 3">
    <name type="scientific">Umbra pygmaea</name>
    <name type="common">Eastern mudminnow</name>
    <dbReference type="NCBI Taxonomy" id="75934"/>
    <lineage>
        <taxon>Eukaryota</taxon>
        <taxon>Metazoa</taxon>
        <taxon>Chordata</taxon>
        <taxon>Craniata</taxon>
        <taxon>Vertebrata</taxon>
        <taxon>Euteleostomi</taxon>
        <taxon>Actinopterygii</taxon>
        <taxon>Neopterygii</taxon>
        <taxon>Teleostei</taxon>
        <taxon>Protacanthopterygii</taxon>
        <taxon>Esociformes</taxon>
        <taxon>Umbridae</taxon>
        <taxon>Umbra</taxon>
    </lineage>
</organism>
<dbReference type="EMBL" id="JAGEUA010000002">
    <property type="protein sequence ID" value="KAL1005013.1"/>
    <property type="molecule type" value="Genomic_DNA"/>
</dbReference>
<protein>
    <submittedName>
        <fullName evidence="2">Uncharacterized protein</fullName>
    </submittedName>
</protein>
<accession>A0ABD0X7N6</accession>
<feature type="non-terminal residue" evidence="2">
    <location>
        <position position="85"/>
    </location>
</feature>
<evidence type="ECO:0000256" key="1">
    <source>
        <dbReference type="SAM" id="MobiDB-lite"/>
    </source>
</evidence>
<evidence type="ECO:0000313" key="3">
    <source>
        <dbReference type="Proteomes" id="UP001557470"/>
    </source>
</evidence>
<feature type="region of interest" description="Disordered" evidence="1">
    <location>
        <begin position="28"/>
        <end position="85"/>
    </location>
</feature>
<reference evidence="2 3" key="1">
    <citation type="submission" date="2024-06" db="EMBL/GenBank/DDBJ databases">
        <authorList>
            <person name="Pan Q."/>
            <person name="Wen M."/>
            <person name="Jouanno E."/>
            <person name="Zahm M."/>
            <person name="Klopp C."/>
            <person name="Cabau C."/>
            <person name="Louis A."/>
            <person name="Berthelot C."/>
            <person name="Parey E."/>
            <person name="Roest Crollius H."/>
            <person name="Montfort J."/>
            <person name="Robinson-Rechavi M."/>
            <person name="Bouchez O."/>
            <person name="Lampietro C."/>
            <person name="Lopez Roques C."/>
            <person name="Donnadieu C."/>
            <person name="Postlethwait J."/>
            <person name="Bobe J."/>
            <person name="Verreycken H."/>
            <person name="Guiguen Y."/>
        </authorList>
    </citation>
    <scope>NUCLEOTIDE SEQUENCE [LARGE SCALE GENOMIC DNA]</scope>
    <source>
        <strain evidence="2">Up_M1</strain>
        <tissue evidence="2">Testis</tissue>
    </source>
</reference>
<keyword evidence="3" id="KW-1185">Reference proteome</keyword>
<comment type="caution">
    <text evidence="2">The sequence shown here is derived from an EMBL/GenBank/DDBJ whole genome shotgun (WGS) entry which is preliminary data.</text>
</comment>
<dbReference type="Proteomes" id="UP001557470">
    <property type="component" value="Unassembled WGS sequence"/>
</dbReference>
<sequence length="85" mass="8657">MTFGSGLACVLACSSGCPSSPLQVEYQQRPRHYAPTEAPSPPALGETPPPSALGETPPPPPPPSTSPAPATQGNVEEGPTSDLHR</sequence>
<gene>
    <name evidence="2" type="ORF">UPYG_G00053390</name>
</gene>
<dbReference type="AlphaFoldDB" id="A0ABD0X7N6"/>
<name>A0ABD0X7N6_UMBPY</name>
<feature type="compositionally biased region" description="Pro residues" evidence="1">
    <location>
        <begin position="38"/>
        <end position="66"/>
    </location>
</feature>